<dbReference type="CDD" id="cd02801">
    <property type="entry name" value="DUS_like_FMN"/>
    <property type="match status" value="1"/>
</dbReference>
<dbReference type="Gene3D" id="3.20.20.70">
    <property type="entry name" value="Aldolase class I"/>
    <property type="match status" value="1"/>
</dbReference>
<dbReference type="GO" id="GO:0050660">
    <property type="term" value="F:flavin adenine dinucleotide binding"/>
    <property type="evidence" value="ECO:0007669"/>
    <property type="project" value="InterPro"/>
</dbReference>
<comment type="function">
    <text evidence="2 12">Catalyzes the synthesis of 5,6-dihydrouridine (D), a modified base found in the D-loop of most tRNAs, via the reduction of the C5-C6 double bond in target uridines.</text>
</comment>
<evidence type="ECO:0000256" key="10">
    <source>
        <dbReference type="ARBA" id="ARBA00048205"/>
    </source>
</evidence>
<comment type="similarity">
    <text evidence="12">Belongs to the dus family.</text>
</comment>
<feature type="active site" description="Proton donor" evidence="13">
    <location>
        <position position="105"/>
    </location>
</feature>
<dbReference type="PIRSF" id="PIRSF006621">
    <property type="entry name" value="Dus"/>
    <property type="match status" value="1"/>
</dbReference>
<evidence type="ECO:0000256" key="12">
    <source>
        <dbReference type="PIRNR" id="PIRNR006621"/>
    </source>
</evidence>
<dbReference type="InterPro" id="IPR013785">
    <property type="entry name" value="Aldolase_TIM"/>
</dbReference>
<evidence type="ECO:0000256" key="5">
    <source>
        <dbReference type="ARBA" id="ARBA00022643"/>
    </source>
</evidence>
<name>A0A7X9HGN4_UNCKA</name>
<dbReference type="InterPro" id="IPR001269">
    <property type="entry name" value="DUS_fam"/>
</dbReference>
<dbReference type="Pfam" id="PF01207">
    <property type="entry name" value="Dus"/>
    <property type="match status" value="1"/>
</dbReference>
<evidence type="ECO:0000256" key="3">
    <source>
        <dbReference type="ARBA" id="ARBA00022555"/>
    </source>
</evidence>
<evidence type="ECO:0000256" key="14">
    <source>
        <dbReference type="PIRSR" id="PIRSR006621-2"/>
    </source>
</evidence>
<accession>A0A7X9HGN4</accession>
<evidence type="ECO:0000256" key="9">
    <source>
        <dbReference type="ARBA" id="ARBA00023002"/>
    </source>
</evidence>
<dbReference type="SUPFAM" id="SSF51395">
    <property type="entry name" value="FMN-linked oxidoreductases"/>
    <property type="match status" value="1"/>
</dbReference>
<dbReference type="GO" id="GO:0000049">
    <property type="term" value="F:tRNA binding"/>
    <property type="evidence" value="ECO:0007669"/>
    <property type="project" value="UniProtKB-KW"/>
</dbReference>
<dbReference type="GO" id="GO:0017150">
    <property type="term" value="F:tRNA dihydrouridine synthase activity"/>
    <property type="evidence" value="ECO:0007669"/>
    <property type="project" value="InterPro"/>
</dbReference>
<evidence type="ECO:0000256" key="4">
    <source>
        <dbReference type="ARBA" id="ARBA00022630"/>
    </source>
</evidence>
<keyword evidence="9 12" id="KW-0560">Oxidoreductase</keyword>
<dbReference type="Gene3D" id="1.10.1200.80">
    <property type="entry name" value="Putative flavin oxidoreducatase, domain 2"/>
    <property type="match status" value="1"/>
</dbReference>
<comment type="caution">
    <text evidence="16">The sequence shown here is derived from an EMBL/GenBank/DDBJ whole genome shotgun (WGS) entry which is preliminary data.</text>
</comment>
<evidence type="ECO:0000313" key="16">
    <source>
        <dbReference type="EMBL" id="NMB69742.1"/>
    </source>
</evidence>
<keyword evidence="7" id="KW-0521">NADP</keyword>
<keyword evidence="6 12" id="KW-0819">tRNA processing</keyword>
<feature type="domain" description="DUS-like FMN-binding" evidence="15">
    <location>
        <begin position="17"/>
        <end position="310"/>
    </location>
</feature>
<dbReference type="PANTHER" id="PTHR11082:SF25">
    <property type="entry name" value="DUS-LIKE FMN-BINDING DOMAIN-CONTAINING PROTEIN"/>
    <property type="match status" value="1"/>
</dbReference>
<dbReference type="PANTHER" id="PTHR11082">
    <property type="entry name" value="TRNA-DIHYDROURIDINE SYNTHASE"/>
    <property type="match status" value="1"/>
</dbReference>
<dbReference type="InterPro" id="IPR018517">
    <property type="entry name" value="tRNA_hU_synthase_CS"/>
</dbReference>
<keyword evidence="4 12" id="KW-0285">Flavoprotein</keyword>
<dbReference type="EC" id="1.3.1.-" evidence="12"/>
<evidence type="ECO:0000256" key="1">
    <source>
        <dbReference type="ARBA" id="ARBA00001917"/>
    </source>
</evidence>
<evidence type="ECO:0000256" key="7">
    <source>
        <dbReference type="ARBA" id="ARBA00022857"/>
    </source>
</evidence>
<protein>
    <recommendedName>
        <fullName evidence="12">tRNA-dihydrouridine synthase</fullName>
        <ecNumber evidence="12">1.3.1.-</ecNumber>
    </recommendedName>
</protein>
<evidence type="ECO:0000256" key="8">
    <source>
        <dbReference type="ARBA" id="ARBA00022884"/>
    </source>
</evidence>
<evidence type="ECO:0000259" key="15">
    <source>
        <dbReference type="Pfam" id="PF01207"/>
    </source>
</evidence>
<keyword evidence="3" id="KW-0820">tRNA-binding</keyword>
<evidence type="ECO:0000256" key="2">
    <source>
        <dbReference type="ARBA" id="ARBA00002790"/>
    </source>
</evidence>
<gene>
    <name evidence="16" type="ORF">GYA27_00870</name>
</gene>
<comment type="catalytic activity">
    <reaction evidence="11">
        <text>a 5,6-dihydrouridine in tRNA + NAD(+) = a uridine in tRNA + NADH + H(+)</text>
        <dbReference type="Rhea" id="RHEA:54452"/>
        <dbReference type="Rhea" id="RHEA-COMP:13339"/>
        <dbReference type="Rhea" id="RHEA-COMP:13887"/>
        <dbReference type="ChEBI" id="CHEBI:15378"/>
        <dbReference type="ChEBI" id="CHEBI:57540"/>
        <dbReference type="ChEBI" id="CHEBI:57945"/>
        <dbReference type="ChEBI" id="CHEBI:65315"/>
        <dbReference type="ChEBI" id="CHEBI:74443"/>
    </reaction>
</comment>
<proteinExistence type="inferred from homology"/>
<keyword evidence="14" id="KW-0547">Nucleotide-binding</keyword>
<keyword evidence="5 12" id="KW-0288">FMN</keyword>
<sequence length="319" mass="36125">MNFWAELKKLNRPTYALAPMDGVTDFVHREIVATTAKPDVFYTEFTNVEGLNSRGFESTVRRLKFSENQRYIVAQLWGKNPENFNKAAKLVKDMGFDGIDLNMGCPETRVMKMKLGAALIGNNGLAQELIEAIKEGGRGLAISVKTRIGIDTIVTESWIEFLLSQGLDELTIHGRTAREMSKVPVHWDQIELAVQIKNKISPATVILGNGDVKYCADAENLCGVHGIDGVMIGKGIFSNPWVFEKKPKIHSEQEYIDLLLRHTKLYGETYPDKRQFGPMKKFILNYLKNVKNAQNLKEKIIHTSNYNEVHDTINLFYKS</sequence>
<feature type="binding site" evidence="14">
    <location>
        <position position="173"/>
    </location>
    <ligand>
        <name>FMN</name>
        <dbReference type="ChEBI" id="CHEBI:58210"/>
    </ligand>
</feature>
<comment type="catalytic activity">
    <reaction evidence="10">
        <text>a 5,6-dihydrouridine in tRNA + NADP(+) = a uridine in tRNA + NADPH + H(+)</text>
        <dbReference type="Rhea" id="RHEA:23624"/>
        <dbReference type="Rhea" id="RHEA-COMP:13339"/>
        <dbReference type="Rhea" id="RHEA-COMP:13887"/>
        <dbReference type="ChEBI" id="CHEBI:15378"/>
        <dbReference type="ChEBI" id="CHEBI:57783"/>
        <dbReference type="ChEBI" id="CHEBI:58349"/>
        <dbReference type="ChEBI" id="CHEBI:65315"/>
        <dbReference type="ChEBI" id="CHEBI:74443"/>
    </reaction>
</comment>
<dbReference type="InterPro" id="IPR024036">
    <property type="entry name" value="tRNA-dHydroUridine_Synthase_C"/>
</dbReference>
<evidence type="ECO:0000256" key="11">
    <source>
        <dbReference type="ARBA" id="ARBA00048802"/>
    </source>
</evidence>
<reference evidence="16 17" key="1">
    <citation type="journal article" date="2020" name="Biotechnol. Biofuels">
        <title>New insights from the biogas microbiome by comprehensive genome-resolved metagenomics of nearly 1600 species originating from multiple anaerobic digesters.</title>
        <authorList>
            <person name="Campanaro S."/>
            <person name="Treu L."/>
            <person name="Rodriguez-R L.M."/>
            <person name="Kovalovszki A."/>
            <person name="Ziels R.M."/>
            <person name="Maus I."/>
            <person name="Zhu X."/>
            <person name="Kougias P.G."/>
            <person name="Basile A."/>
            <person name="Luo G."/>
            <person name="Schluter A."/>
            <person name="Konstantinidis K.T."/>
            <person name="Angelidaki I."/>
        </authorList>
    </citation>
    <scope>NUCLEOTIDE SEQUENCE [LARGE SCALE GENOMIC DNA]</scope>
    <source>
        <strain evidence="16">AS27yjCOA_165</strain>
    </source>
</reference>
<evidence type="ECO:0000313" key="17">
    <source>
        <dbReference type="Proteomes" id="UP000526033"/>
    </source>
</evidence>
<dbReference type="AlphaFoldDB" id="A0A7X9HGN4"/>
<evidence type="ECO:0000256" key="6">
    <source>
        <dbReference type="ARBA" id="ARBA00022694"/>
    </source>
</evidence>
<feature type="binding site" evidence="14">
    <location>
        <position position="145"/>
    </location>
    <ligand>
        <name>FMN</name>
        <dbReference type="ChEBI" id="CHEBI:58210"/>
    </ligand>
</feature>
<dbReference type="InterPro" id="IPR035587">
    <property type="entry name" value="DUS-like_FMN-bd"/>
</dbReference>
<dbReference type="EMBL" id="JAAZNL010000007">
    <property type="protein sequence ID" value="NMB69742.1"/>
    <property type="molecule type" value="Genomic_DNA"/>
</dbReference>
<organism evidence="16 17">
    <name type="scientific">candidate division WWE3 bacterium</name>
    <dbReference type="NCBI Taxonomy" id="2053526"/>
    <lineage>
        <taxon>Bacteria</taxon>
        <taxon>Katanobacteria</taxon>
    </lineage>
</organism>
<keyword evidence="8" id="KW-0694">RNA-binding</keyword>
<dbReference type="PROSITE" id="PS01136">
    <property type="entry name" value="UPF0034"/>
    <property type="match status" value="1"/>
</dbReference>
<comment type="cofactor">
    <cofactor evidence="1 12 14">
        <name>FMN</name>
        <dbReference type="ChEBI" id="CHEBI:58210"/>
    </cofactor>
</comment>
<dbReference type="Proteomes" id="UP000526033">
    <property type="component" value="Unassembled WGS sequence"/>
</dbReference>
<evidence type="ECO:0000256" key="13">
    <source>
        <dbReference type="PIRSR" id="PIRSR006621-1"/>
    </source>
</evidence>
<feature type="binding site" evidence="14">
    <location>
        <position position="75"/>
    </location>
    <ligand>
        <name>FMN</name>
        <dbReference type="ChEBI" id="CHEBI:58210"/>
    </ligand>
</feature>